<dbReference type="EMBL" id="CZVV01000065">
    <property type="protein sequence ID" value="CUT02288.1"/>
    <property type="molecule type" value="Genomic_DNA"/>
</dbReference>
<proteinExistence type="predicted"/>
<keyword evidence="1" id="KW-0812">Transmembrane</keyword>
<comment type="caution">
    <text evidence="2">The sequence shown here is derived from an EMBL/GenBank/DDBJ whole genome shotgun (WGS) entry which is preliminary data.</text>
</comment>
<keyword evidence="1" id="KW-0472">Membrane</keyword>
<keyword evidence="1" id="KW-1133">Transmembrane helix</keyword>
<evidence type="ECO:0000313" key="2">
    <source>
        <dbReference type="EMBL" id="CUT02288.1"/>
    </source>
</evidence>
<gene>
    <name evidence="2" type="ORF">JGI25_01041</name>
</gene>
<sequence length="44" mass="5214">MERIRDRVKIILILLLIFGILFFTYLIKSTSKHSKIFRADIFGS</sequence>
<dbReference type="AlphaFoldDB" id="A0A916LJP8"/>
<evidence type="ECO:0000313" key="3">
    <source>
        <dbReference type="Proteomes" id="UP000243105"/>
    </source>
</evidence>
<protein>
    <submittedName>
        <fullName evidence="2">Uncharacterized protein</fullName>
    </submittedName>
</protein>
<name>A0A916LJP8_KRYT1</name>
<dbReference type="Proteomes" id="UP000243105">
    <property type="component" value="Unassembled WGS sequence"/>
</dbReference>
<accession>A0A916LJP8</accession>
<evidence type="ECO:0000256" key="1">
    <source>
        <dbReference type="SAM" id="Phobius"/>
    </source>
</evidence>
<organism evidence="2 3">
    <name type="scientific">Kryptobacter tengchongensis</name>
    <dbReference type="NCBI Taxonomy" id="1643429"/>
    <lineage>
        <taxon>Bacteria</taxon>
        <taxon>Pseudomonadati</taxon>
        <taxon>Candidatus Kryptoniota</taxon>
        <taxon>Candidatus Kryptobacter</taxon>
    </lineage>
</organism>
<feature type="transmembrane region" description="Helical" evidence="1">
    <location>
        <begin position="7"/>
        <end position="27"/>
    </location>
</feature>
<reference evidence="2 3" key="1">
    <citation type="submission" date="2015-11" db="EMBL/GenBank/DDBJ databases">
        <authorList>
            <person name="Varghese N."/>
        </authorList>
    </citation>
    <scope>NUCLEOTIDE SEQUENCE [LARGE SCALE GENOMIC DNA]</scope>
    <source>
        <strain evidence="2 3">JGI-25</strain>
    </source>
</reference>